<feature type="transmembrane region" description="Helical" evidence="7">
    <location>
        <begin position="431"/>
        <end position="452"/>
    </location>
</feature>
<evidence type="ECO:0000256" key="2">
    <source>
        <dbReference type="ARBA" id="ARBA00022475"/>
    </source>
</evidence>
<proteinExistence type="inferred from homology"/>
<evidence type="ECO:0000259" key="8">
    <source>
        <dbReference type="Pfam" id="PF02687"/>
    </source>
</evidence>
<keyword evidence="4 7" id="KW-1133">Transmembrane helix</keyword>
<feature type="transmembrane region" description="Helical" evidence="7">
    <location>
        <begin position="313"/>
        <end position="336"/>
    </location>
</feature>
<reference evidence="9 10" key="1">
    <citation type="submission" date="2017-10" db="EMBL/GenBank/DDBJ databases">
        <title>Effective Description of Clostridium neonatale sp. nov. linked to necrotizing enterocolitis in neonates and a clarification of species assignable to the genus Clostridium (Prazmowski 1880) emend. Lawson and Rainey 2016.</title>
        <authorList>
            <person name="Bernard K."/>
            <person name="Burdz T."/>
            <person name="Wiebe D."/>
            <person name="Balcewich B."/>
            <person name="Alfa M."/>
            <person name="Bernier A.-M."/>
        </authorList>
    </citation>
    <scope>NUCLEOTIDE SEQUENCE [LARGE SCALE GENOMIC DNA]</scope>
    <source>
        <strain evidence="9 10">LCDC99A005</strain>
    </source>
</reference>
<keyword evidence="10" id="KW-1185">Reference proteome</keyword>
<dbReference type="AlphaFoldDB" id="A0A2A7MIT8"/>
<evidence type="ECO:0000256" key="4">
    <source>
        <dbReference type="ARBA" id="ARBA00022989"/>
    </source>
</evidence>
<feature type="domain" description="ABC3 transporter permease C-terminal" evidence="8">
    <location>
        <begin position="264"/>
        <end position="381"/>
    </location>
</feature>
<feature type="transmembrane region" description="Helical" evidence="7">
    <location>
        <begin position="766"/>
        <end position="788"/>
    </location>
</feature>
<name>A0A2A7MIT8_9CLOT</name>
<feature type="transmembrane region" description="Helical" evidence="7">
    <location>
        <begin position="356"/>
        <end position="378"/>
    </location>
</feature>
<evidence type="ECO:0000313" key="10">
    <source>
        <dbReference type="Proteomes" id="UP000220840"/>
    </source>
</evidence>
<feature type="transmembrane region" description="Helical" evidence="7">
    <location>
        <begin position="258"/>
        <end position="281"/>
    </location>
</feature>
<feature type="domain" description="ABC3 transporter permease C-terminal" evidence="8">
    <location>
        <begin position="681"/>
        <end position="790"/>
    </location>
</feature>
<organism evidence="9 10">
    <name type="scientific">Clostridium neonatale</name>
    <dbReference type="NCBI Taxonomy" id="137838"/>
    <lineage>
        <taxon>Bacteria</taxon>
        <taxon>Bacillati</taxon>
        <taxon>Bacillota</taxon>
        <taxon>Clostridia</taxon>
        <taxon>Eubacteriales</taxon>
        <taxon>Clostridiaceae</taxon>
        <taxon>Clostridium</taxon>
    </lineage>
</organism>
<dbReference type="Proteomes" id="UP000220840">
    <property type="component" value="Unassembled WGS sequence"/>
</dbReference>
<sequence length="809" mass="91078">MNATTKIALSNNKKNKTRSILIIIAILLTTSLLTIISTFANGFVRLQKKNASNHYGSNYGLFLSVNNQQLQEIYRRAEIDDIGIMSAAGILKGNEKGSFVSTDSSVRKMLPYNKEYLLEAGAYPEKENEIAGSKAFFESQGYNNVQVGDETKLYYRSGMSKEYTERSFVISGILYNRENYQISSSYVVFCSPAFYENEISNDYKQYNVYFTLNDSVKVSMNNIDDVLTSIAKSCGINSNNLIINSYYLSWMLDPSYEMILFCGFTSLIIILLAVIVIYNIFQVGIAQKIQEYGKIKALGATKKQMKYLILKEGLILSVIAIPLGLIIGFFIAKLSFSWLIEQGNLLETSVKNIQVPLFSIPLMLITIIISLLTVILALRKPMKIVARISPIEATRYLENSTIKNCGIRKGKKNITVFSMAMANILGNKKRTLTTILTMGLSCVLFVIISNFVGNIDTEYEARKGLNNGQFELKLDYSLEWDEAYPENNLDSILKNNPLNESLIAKIKAIPEVKDVITREIAVVNIDDVKQVISIVNKNDFENMRFEGDLGLMDYDEAVKNKDIFFGWSMWMESDGYSLNDLISFQIDNGTEILNYQGNILGAFASSDTYLVMPEEVYNSLHPSGSSFGYLWVDCDKNDVSVVENQLRDLIENTSYIKLKTYHDELALAEFASTMMKLGCYLFVGILGLIGFMNLANTIIINIITKKQEYGVLQAVGMTNKQLNLSLQIQGLIFTIGSIFISLIVGLPLGYMLFSFAKRKGIFGMNVYHIPIIPILVMIAIILILQIILSFTLSHNFKKETLVERIRYQG</sequence>
<accession>A0A2A7MIT8</accession>
<comment type="similarity">
    <text evidence="6">Belongs to the ABC-4 integral membrane protein family.</text>
</comment>
<evidence type="ECO:0000256" key="3">
    <source>
        <dbReference type="ARBA" id="ARBA00022692"/>
    </source>
</evidence>
<evidence type="ECO:0000256" key="5">
    <source>
        <dbReference type="ARBA" id="ARBA00023136"/>
    </source>
</evidence>
<dbReference type="GO" id="GO:0022857">
    <property type="term" value="F:transmembrane transporter activity"/>
    <property type="evidence" value="ECO:0007669"/>
    <property type="project" value="TreeGrafter"/>
</dbReference>
<comment type="caution">
    <text evidence="9">The sequence shown here is derived from an EMBL/GenBank/DDBJ whole genome shotgun (WGS) entry which is preliminary data.</text>
</comment>
<dbReference type="RefSeq" id="WP_058295770.1">
    <property type="nucleotide sequence ID" value="NZ_LN890328.1"/>
</dbReference>
<dbReference type="OrthoDB" id="9793166at2"/>
<dbReference type="PANTHER" id="PTHR30572">
    <property type="entry name" value="MEMBRANE COMPONENT OF TRANSPORTER-RELATED"/>
    <property type="match status" value="1"/>
</dbReference>
<feature type="transmembrane region" description="Helical" evidence="7">
    <location>
        <begin position="680"/>
        <end position="703"/>
    </location>
</feature>
<dbReference type="PANTHER" id="PTHR30572:SF4">
    <property type="entry name" value="ABC TRANSPORTER PERMEASE YTRF"/>
    <property type="match status" value="1"/>
</dbReference>
<evidence type="ECO:0000256" key="7">
    <source>
        <dbReference type="SAM" id="Phobius"/>
    </source>
</evidence>
<comment type="subcellular location">
    <subcellularLocation>
        <location evidence="1">Cell membrane</location>
        <topology evidence="1">Multi-pass membrane protein</topology>
    </subcellularLocation>
</comment>
<keyword evidence="5 7" id="KW-0472">Membrane</keyword>
<dbReference type="Pfam" id="PF02687">
    <property type="entry name" value="FtsX"/>
    <property type="match status" value="2"/>
</dbReference>
<feature type="transmembrane region" description="Helical" evidence="7">
    <location>
        <begin position="724"/>
        <end position="746"/>
    </location>
</feature>
<evidence type="ECO:0000256" key="6">
    <source>
        <dbReference type="ARBA" id="ARBA00038076"/>
    </source>
</evidence>
<keyword evidence="2" id="KW-1003">Cell membrane</keyword>
<dbReference type="EMBL" id="PDCJ01000001">
    <property type="protein sequence ID" value="PEG31615.1"/>
    <property type="molecule type" value="Genomic_DNA"/>
</dbReference>
<dbReference type="GO" id="GO:0005886">
    <property type="term" value="C:plasma membrane"/>
    <property type="evidence" value="ECO:0007669"/>
    <property type="project" value="UniProtKB-SubCell"/>
</dbReference>
<evidence type="ECO:0000256" key="1">
    <source>
        <dbReference type="ARBA" id="ARBA00004651"/>
    </source>
</evidence>
<feature type="transmembrane region" description="Helical" evidence="7">
    <location>
        <begin position="20"/>
        <end position="44"/>
    </location>
</feature>
<dbReference type="InterPro" id="IPR050250">
    <property type="entry name" value="Macrolide_Exporter_MacB"/>
</dbReference>
<protein>
    <submittedName>
        <fullName evidence="9">ABC transporter permease</fullName>
    </submittedName>
</protein>
<evidence type="ECO:0000313" key="9">
    <source>
        <dbReference type="EMBL" id="PEG31615.1"/>
    </source>
</evidence>
<gene>
    <name evidence="9" type="ORF">CQ394_07910</name>
</gene>
<dbReference type="InterPro" id="IPR003838">
    <property type="entry name" value="ABC3_permease_C"/>
</dbReference>
<keyword evidence="3 7" id="KW-0812">Transmembrane</keyword>
<dbReference type="STRING" id="137838.GCA_001458595_03052"/>